<name>A0A0K0E7S0_STRER</name>
<dbReference type="Proteomes" id="UP000035681">
    <property type="component" value="Unplaced"/>
</dbReference>
<evidence type="ECO:0000313" key="4">
    <source>
        <dbReference type="WBParaSite" id="TCONS_00003130.p1"/>
    </source>
</evidence>
<dbReference type="WBParaSite" id="TCONS_00003130.p1">
    <property type="protein sequence ID" value="TCONS_00003130.p1"/>
    <property type="gene ID" value="XLOC_002883"/>
</dbReference>
<keyword evidence="2" id="KW-1185">Reference proteome</keyword>
<proteinExistence type="predicted"/>
<feature type="transmembrane region" description="Helical" evidence="1">
    <location>
        <begin position="27"/>
        <end position="48"/>
    </location>
</feature>
<protein>
    <submittedName>
        <fullName evidence="4">G-protein coupled receptors family 1 profile domain-containing protein</fullName>
    </submittedName>
    <submittedName>
        <fullName evidence="3">G_PROTEIN_RECEP_F1_2 domain-containing protein</fullName>
    </submittedName>
</protein>
<feature type="transmembrane region" description="Helical" evidence="1">
    <location>
        <begin position="228"/>
        <end position="246"/>
    </location>
</feature>
<keyword evidence="1" id="KW-0812">Transmembrane</keyword>
<feature type="transmembrane region" description="Helical" evidence="1">
    <location>
        <begin position="190"/>
        <end position="208"/>
    </location>
</feature>
<reference evidence="3" key="1">
    <citation type="submission" date="2015-08" db="UniProtKB">
        <authorList>
            <consortium name="WormBaseParasite"/>
        </authorList>
    </citation>
    <scope>IDENTIFICATION</scope>
</reference>
<feature type="transmembrane region" description="Helical" evidence="1">
    <location>
        <begin position="252"/>
        <end position="273"/>
    </location>
</feature>
<sequence length="329" mass="38127">MVFNLTYDDDVTIAQINENNNNVYIGLSYVVITSIFMFTQIMTFIAFYKNRSVLMINMPYIIISHLGLVDFIQQICHFISGFYVIFYYFPDSILSYGIAALLQCSYMTSVSFILLLSLNRLDVFFDFKIIPVFNKKKAFFFGIIICYIWAIALFIFYMFPSNRLEFISINYSWNYVGNKTLGFQLENKSVIIMLVISFICYLCVIGKIMHMRGLTSGGLVVTLSDIKILLQAMLNFFSITFLEVSWSNISGIITQAGISLMPISYLFIIISGGNTMMNILFIREVRSEITNFFTCYTKKNKDFKDIKVQRMILEKKNKHIFLKAKVLTE</sequence>
<dbReference type="SUPFAM" id="SSF81321">
    <property type="entry name" value="Family A G protein-coupled receptor-like"/>
    <property type="match status" value="1"/>
</dbReference>
<keyword evidence="1" id="KW-1133">Transmembrane helix</keyword>
<feature type="transmembrane region" description="Helical" evidence="1">
    <location>
        <begin position="138"/>
        <end position="159"/>
    </location>
</feature>
<organism evidence="3">
    <name type="scientific">Strongyloides stercoralis</name>
    <name type="common">Threadworm</name>
    <dbReference type="NCBI Taxonomy" id="6248"/>
    <lineage>
        <taxon>Eukaryota</taxon>
        <taxon>Metazoa</taxon>
        <taxon>Ecdysozoa</taxon>
        <taxon>Nematoda</taxon>
        <taxon>Chromadorea</taxon>
        <taxon>Rhabditida</taxon>
        <taxon>Tylenchina</taxon>
        <taxon>Panagrolaimomorpha</taxon>
        <taxon>Strongyloidoidea</taxon>
        <taxon>Strongyloididae</taxon>
        <taxon>Strongyloides</taxon>
    </lineage>
</organism>
<evidence type="ECO:0000313" key="2">
    <source>
        <dbReference type="Proteomes" id="UP000035681"/>
    </source>
</evidence>
<evidence type="ECO:0000313" key="3">
    <source>
        <dbReference type="WBParaSite" id="SSTP_0000554500.1"/>
    </source>
</evidence>
<feature type="transmembrane region" description="Helical" evidence="1">
    <location>
        <begin position="60"/>
        <end position="87"/>
    </location>
</feature>
<dbReference type="AlphaFoldDB" id="A0A0K0E7S0"/>
<keyword evidence="1" id="KW-0472">Membrane</keyword>
<dbReference type="WBParaSite" id="SSTP_0000554500.1">
    <property type="protein sequence ID" value="SSTP_0000554500.1"/>
    <property type="gene ID" value="SSTP_0000554500"/>
</dbReference>
<feature type="transmembrane region" description="Helical" evidence="1">
    <location>
        <begin position="93"/>
        <end position="118"/>
    </location>
</feature>
<accession>A0A0K0E7S0</accession>
<evidence type="ECO:0000256" key="1">
    <source>
        <dbReference type="SAM" id="Phobius"/>
    </source>
</evidence>